<dbReference type="RefSeq" id="WP_183274753.1">
    <property type="nucleotide sequence ID" value="NZ_JACHXV010000002.1"/>
</dbReference>
<reference evidence="3 4" key="1">
    <citation type="submission" date="2020-08" db="EMBL/GenBank/DDBJ databases">
        <title>Genomic Encyclopedia of Type Strains, Phase III (KMG-III): the genomes of soil and plant-associated and newly described type strains.</title>
        <authorList>
            <person name="Whitman W."/>
        </authorList>
    </citation>
    <scope>NUCLEOTIDE SEQUENCE [LARGE SCALE GENOMIC DNA]</scope>
    <source>
        <strain evidence="3 4">CECT 8088</strain>
    </source>
</reference>
<feature type="compositionally biased region" description="Low complexity" evidence="1">
    <location>
        <begin position="186"/>
        <end position="197"/>
    </location>
</feature>
<sequence>MKRRLGSACMAGVLVVPLTLSACGGGSVADGNTEPVDLAQFNESSDRFTVLSTLGEPAGSVTHEHRRCDIYKLYTSGLGAGGKAAVKAAEVLTSVATLGLAQIIWAPVRAGTRPKQHTVLMCYAADEKLVEIFDKNPNDDSPPEVRIVNQALYATPVAVTAVRAATEAQQPPITLSPASGPVTGSAPADTPAPVTIPAATPMAAPAAGTISLANVSREAIDGPNQVHPGQVIVPEHASADDLNTLSAMRSQRANAAATAAQKDGTSLPQDAAVAPP</sequence>
<feature type="chain" id="PRO_5033046449" description="Lipoprotein" evidence="2">
    <location>
        <begin position="23"/>
        <end position="276"/>
    </location>
</feature>
<evidence type="ECO:0008006" key="5">
    <source>
        <dbReference type="Google" id="ProtNLM"/>
    </source>
</evidence>
<organism evidence="3 4">
    <name type="scientific">Endobacter medicaginis</name>
    <dbReference type="NCBI Taxonomy" id="1181271"/>
    <lineage>
        <taxon>Bacteria</taxon>
        <taxon>Pseudomonadati</taxon>
        <taxon>Pseudomonadota</taxon>
        <taxon>Alphaproteobacteria</taxon>
        <taxon>Acetobacterales</taxon>
        <taxon>Acetobacteraceae</taxon>
        <taxon>Endobacter</taxon>
    </lineage>
</organism>
<keyword evidence="4" id="KW-1185">Reference proteome</keyword>
<name>A0A839USV6_9PROT</name>
<keyword evidence="2" id="KW-0732">Signal</keyword>
<dbReference type="PROSITE" id="PS51257">
    <property type="entry name" value="PROKAR_LIPOPROTEIN"/>
    <property type="match status" value="1"/>
</dbReference>
<evidence type="ECO:0000313" key="3">
    <source>
        <dbReference type="EMBL" id="MBB3172877.1"/>
    </source>
</evidence>
<feature type="region of interest" description="Disordered" evidence="1">
    <location>
        <begin position="170"/>
        <end position="197"/>
    </location>
</feature>
<feature type="signal peptide" evidence="2">
    <location>
        <begin position="1"/>
        <end position="22"/>
    </location>
</feature>
<comment type="caution">
    <text evidence="3">The sequence shown here is derived from an EMBL/GenBank/DDBJ whole genome shotgun (WGS) entry which is preliminary data.</text>
</comment>
<feature type="region of interest" description="Disordered" evidence="1">
    <location>
        <begin position="247"/>
        <end position="276"/>
    </location>
</feature>
<evidence type="ECO:0000256" key="2">
    <source>
        <dbReference type="SAM" id="SignalP"/>
    </source>
</evidence>
<dbReference type="Proteomes" id="UP000557688">
    <property type="component" value="Unassembled WGS sequence"/>
</dbReference>
<accession>A0A839USV6</accession>
<protein>
    <recommendedName>
        <fullName evidence="5">Lipoprotein</fullName>
    </recommendedName>
</protein>
<proteinExistence type="predicted"/>
<evidence type="ECO:0000256" key="1">
    <source>
        <dbReference type="SAM" id="MobiDB-lite"/>
    </source>
</evidence>
<evidence type="ECO:0000313" key="4">
    <source>
        <dbReference type="Proteomes" id="UP000557688"/>
    </source>
</evidence>
<gene>
    <name evidence="3" type="ORF">FHR90_000691</name>
</gene>
<dbReference type="EMBL" id="JACHXV010000002">
    <property type="protein sequence ID" value="MBB3172877.1"/>
    <property type="molecule type" value="Genomic_DNA"/>
</dbReference>
<dbReference type="AlphaFoldDB" id="A0A839USV6"/>